<dbReference type="AlphaFoldDB" id="A0A5P1FM56"/>
<protein>
    <submittedName>
        <fullName evidence="2">Uncharacterized protein</fullName>
    </submittedName>
</protein>
<evidence type="ECO:0000313" key="2">
    <source>
        <dbReference type="EMBL" id="ONK79318.1"/>
    </source>
</evidence>
<evidence type="ECO:0000313" key="3">
    <source>
        <dbReference type="Proteomes" id="UP000243459"/>
    </source>
</evidence>
<dbReference type="Proteomes" id="UP000243459">
    <property type="component" value="Chromosome 1"/>
</dbReference>
<dbReference type="Gramene" id="ONK79318">
    <property type="protein sequence ID" value="ONK79318"/>
    <property type="gene ID" value="A4U43_C01F5150"/>
</dbReference>
<feature type="compositionally biased region" description="Basic and acidic residues" evidence="1">
    <location>
        <begin position="22"/>
        <end position="46"/>
    </location>
</feature>
<proteinExistence type="predicted"/>
<accession>A0A5P1FM56</accession>
<organism evidence="2 3">
    <name type="scientific">Asparagus officinalis</name>
    <name type="common">Garden asparagus</name>
    <dbReference type="NCBI Taxonomy" id="4686"/>
    <lineage>
        <taxon>Eukaryota</taxon>
        <taxon>Viridiplantae</taxon>
        <taxon>Streptophyta</taxon>
        <taxon>Embryophyta</taxon>
        <taxon>Tracheophyta</taxon>
        <taxon>Spermatophyta</taxon>
        <taxon>Magnoliopsida</taxon>
        <taxon>Liliopsida</taxon>
        <taxon>Asparagales</taxon>
        <taxon>Asparagaceae</taxon>
        <taxon>Asparagoideae</taxon>
        <taxon>Asparagus</taxon>
    </lineage>
</organism>
<dbReference type="EMBL" id="CM007381">
    <property type="protein sequence ID" value="ONK79318.1"/>
    <property type="molecule type" value="Genomic_DNA"/>
</dbReference>
<feature type="region of interest" description="Disordered" evidence="1">
    <location>
        <begin position="1"/>
        <end position="46"/>
    </location>
</feature>
<evidence type="ECO:0000256" key="1">
    <source>
        <dbReference type="SAM" id="MobiDB-lite"/>
    </source>
</evidence>
<reference evidence="3" key="1">
    <citation type="journal article" date="2017" name="Nat. Commun.">
        <title>The asparagus genome sheds light on the origin and evolution of a young Y chromosome.</title>
        <authorList>
            <person name="Harkess A."/>
            <person name="Zhou J."/>
            <person name="Xu C."/>
            <person name="Bowers J.E."/>
            <person name="Van der Hulst R."/>
            <person name="Ayyampalayam S."/>
            <person name="Mercati F."/>
            <person name="Riccardi P."/>
            <person name="McKain M.R."/>
            <person name="Kakrana A."/>
            <person name="Tang H."/>
            <person name="Ray J."/>
            <person name="Groenendijk J."/>
            <person name="Arikit S."/>
            <person name="Mathioni S.M."/>
            <person name="Nakano M."/>
            <person name="Shan H."/>
            <person name="Telgmann-Rauber A."/>
            <person name="Kanno A."/>
            <person name="Yue Z."/>
            <person name="Chen H."/>
            <person name="Li W."/>
            <person name="Chen Y."/>
            <person name="Xu X."/>
            <person name="Zhang Y."/>
            <person name="Luo S."/>
            <person name="Chen H."/>
            <person name="Gao J."/>
            <person name="Mao Z."/>
            <person name="Pires J.C."/>
            <person name="Luo M."/>
            <person name="Kudrna D."/>
            <person name="Wing R.A."/>
            <person name="Meyers B.C."/>
            <person name="Yi K."/>
            <person name="Kong H."/>
            <person name="Lavrijsen P."/>
            <person name="Sunseri F."/>
            <person name="Falavigna A."/>
            <person name="Ye Y."/>
            <person name="Leebens-Mack J.H."/>
            <person name="Chen G."/>
        </authorList>
    </citation>
    <scope>NUCLEOTIDE SEQUENCE [LARGE SCALE GENOMIC DNA]</scope>
    <source>
        <strain evidence="3">cv. DH0086</strain>
    </source>
</reference>
<sequence length="95" mass="10865">MARVSPAAKEFWARNRGAGRGDSQELRRRKFRERESRKEGDEERRKATVGFCWAIVAERFSRGSQCTETNSSQSTLIKIKATVSSRRGHYDGDGR</sequence>
<name>A0A5P1FM56_ASPOF</name>
<keyword evidence="3" id="KW-1185">Reference proteome</keyword>
<gene>
    <name evidence="2" type="ORF">A4U43_C01F5150</name>
</gene>